<proteinExistence type="predicted"/>
<dbReference type="RefSeq" id="WP_193457824.1">
    <property type="nucleotide sequence ID" value="NZ_BAAAXF010000073.1"/>
</dbReference>
<dbReference type="InterPro" id="IPR036365">
    <property type="entry name" value="PGBD-like_sf"/>
</dbReference>
<dbReference type="Proteomes" id="UP001501455">
    <property type="component" value="Unassembled WGS sequence"/>
</dbReference>
<keyword evidence="3" id="KW-1185">Reference proteome</keyword>
<dbReference type="SUPFAM" id="SSF51445">
    <property type="entry name" value="(Trans)glycosidases"/>
    <property type="match status" value="1"/>
</dbReference>
<feature type="domain" description="Rv2525c-like glycoside hydrolase-like" evidence="1">
    <location>
        <begin position="304"/>
        <end position="492"/>
    </location>
</feature>
<comment type="caution">
    <text evidence="2">The sequence shown here is derived from an EMBL/GenBank/DDBJ whole genome shotgun (WGS) entry which is preliminary data.</text>
</comment>
<protein>
    <submittedName>
        <fullName evidence="2">DUF1906 domain-containing protein</fullName>
    </submittedName>
</protein>
<accession>A0ABP6U8M1</accession>
<evidence type="ECO:0000313" key="2">
    <source>
        <dbReference type="EMBL" id="GAA3502954.1"/>
    </source>
</evidence>
<sequence length="742" mass="81337">MADEMVLSAQKFVNRVYGSRTGMTVEENGRTGWPVMYALTRALQWELGIDTLSNNFGPGTISALQSRHPVINASTAPSADFIRIIQSGLYCKGYDGGGIDGKYSDRVASSVARLKADMGVDSVYPGSDLVPKVFKGLLNMDAYVTVNGGSGTIRSIQQWLNGHYIHRRDFFVIPCDGHHSRDVAKSLLFAIQYELGMADGTANGNFGPGTQAGLRNHTVAVGTVGTWAKLFTAAMVLNARDVPFGNFTGDVKAGVEAFQAFVKLPVSGIGDFQTWSSLLVSYGDQSRRGEACDGVTLITPARAQTLKSEGIKYVGRYLYNPDPTPSGDLRHKEIQPGELKTIADNGLRCYPIFQTFADSADYFRPAQGTADARLAVAQAVKHGFKHGARIFFAVDYDTQDYEVTEWVIPYFRAIAQEMARLDDAYRIGVYGTRNVCSRVSAAGYASASFVSDMSSGYSGNLGYTMPANWAYDQIVTRTVGSGDGLIEIDHNIASGRDTGENSFDPIAPDTLLDSELPTEAHEALLLEIRQTMKDIGIGETSANTKWSIKESLDLVLHNDALITGMARALRMRKSLIQVPVFWETRHYDTSLDYLGDIGVRVYHSGVQTVPPLADKFIKRDASTGPGQIFAATAINARNQAIRDGVLSGATRDPGSDADVWAIWQQLNEDPEFNIRQVGYVHRYHAVKYGVPRPSLTSSPQNVFDYLKYYQGDTPNAETEAEKRLQVYGTFEKYNALARGDVW</sequence>
<organism evidence="2 3">
    <name type="scientific">Streptomyces prasinosporus</name>
    <dbReference type="NCBI Taxonomy" id="68256"/>
    <lineage>
        <taxon>Bacteria</taxon>
        <taxon>Bacillati</taxon>
        <taxon>Actinomycetota</taxon>
        <taxon>Actinomycetes</taxon>
        <taxon>Kitasatosporales</taxon>
        <taxon>Streptomycetaceae</taxon>
        <taxon>Streptomyces</taxon>
        <taxon>Streptomyces albogriseolus group</taxon>
    </lineage>
</organism>
<dbReference type="CDD" id="cd06418">
    <property type="entry name" value="GH25_BacA-like"/>
    <property type="match status" value="1"/>
</dbReference>
<reference evidence="3" key="1">
    <citation type="journal article" date="2019" name="Int. J. Syst. Evol. Microbiol.">
        <title>The Global Catalogue of Microorganisms (GCM) 10K type strain sequencing project: providing services to taxonomists for standard genome sequencing and annotation.</title>
        <authorList>
            <consortium name="The Broad Institute Genomics Platform"/>
            <consortium name="The Broad Institute Genome Sequencing Center for Infectious Disease"/>
            <person name="Wu L."/>
            <person name="Ma J."/>
        </authorList>
    </citation>
    <scope>NUCLEOTIDE SEQUENCE [LARGE SCALE GENOMIC DNA]</scope>
    <source>
        <strain evidence="3">JCM 4816</strain>
    </source>
</reference>
<evidence type="ECO:0000313" key="3">
    <source>
        <dbReference type="Proteomes" id="UP001501455"/>
    </source>
</evidence>
<evidence type="ECO:0000259" key="1">
    <source>
        <dbReference type="Pfam" id="PF08924"/>
    </source>
</evidence>
<dbReference type="Pfam" id="PF08924">
    <property type="entry name" value="Rv2525c_GlyHyd-like"/>
    <property type="match status" value="1"/>
</dbReference>
<gene>
    <name evidence="2" type="ORF">GCM10019016_100640</name>
</gene>
<name>A0ABP6U8M1_9ACTN</name>
<dbReference type="InterPro" id="IPR017853">
    <property type="entry name" value="GH"/>
</dbReference>
<dbReference type="InterPro" id="IPR015020">
    <property type="entry name" value="Rv2525c-like_Glyco_Hydro-like"/>
</dbReference>
<dbReference type="SUPFAM" id="SSF47090">
    <property type="entry name" value="PGBD-like"/>
    <property type="match status" value="1"/>
</dbReference>
<dbReference type="Gene3D" id="3.20.20.80">
    <property type="entry name" value="Glycosidases"/>
    <property type="match status" value="1"/>
</dbReference>
<dbReference type="EMBL" id="BAAAXF010000073">
    <property type="protein sequence ID" value="GAA3502954.1"/>
    <property type="molecule type" value="Genomic_DNA"/>
</dbReference>